<dbReference type="STRING" id="428992.SAMN05216272_106241"/>
<reference evidence="8" key="1">
    <citation type="submission" date="2016-10" db="EMBL/GenBank/DDBJ databases">
        <authorList>
            <person name="Varghese N."/>
            <person name="Submissions S."/>
        </authorList>
    </citation>
    <scope>NUCLEOTIDE SEQUENCE [LARGE SCALE GENOMIC DNA]</scope>
    <source>
        <strain evidence="8">CCM 7469</strain>
    </source>
</reference>
<feature type="transmembrane region" description="Helical" evidence="6">
    <location>
        <begin position="322"/>
        <end position="340"/>
    </location>
</feature>
<keyword evidence="4 6" id="KW-1133">Transmembrane helix</keyword>
<evidence type="ECO:0000256" key="3">
    <source>
        <dbReference type="ARBA" id="ARBA00022692"/>
    </source>
</evidence>
<accession>A0A1G8IGF0</accession>
<feature type="transmembrane region" description="Helical" evidence="6">
    <location>
        <begin position="234"/>
        <end position="257"/>
    </location>
</feature>
<feature type="transmembrane region" description="Helical" evidence="6">
    <location>
        <begin position="138"/>
        <end position="166"/>
    </location>
</feature>
<comment type="subcellular location">
    <subcellularLocation>
        <location evidence="1">Cell membrane</location>
        <topology evidence="1">Multi-pass membrane protein</topology>
    </subcellularLocation>
</comment>
<evidence type="ECO:0000256" key="2">
    <source>
        <dbReference type="ARBA" id="ARBA00022475"/>
    </source>
</evidence>
<dbReference type="AlphaFoldDB" id="A0A1G8IGF0"/>
<feature type="transmembrane region" description="Helical" evidence="6">
    <location>
        <begin position="66"/>
        <end position="87"/>
    </location>
</feature>
<feature type="transmembrane region" description="Helical" evidence="6">
    <location>
        <begin position="172"/>
        <end position="197"/>
    </location>
</feature>
<gene>
    <name evidence="7" type="ORF">SAMN05216272_106241</name>
</gene>
<proteinExistence type="predicted"/>
<feature type="transmembrane region" description="Helical" evidence="6">
    <location>
        <begin position="25"/>
        <end position="46"/>
    </location>
</feature>
<dbReference type="EMBL" id="FNDS01000006">
    <property type="protein sequence ID" value="SDI17943.1"/>
    <property type="molecule type" value="Genomic_DNA"/>
</dbReference>
<keyword evidence="2" id="KW-1003">Cell membrane</keyword>
<evidence type="ECO:0000256" key="5">
    <source>
        <dbReference type="ARBA" id="ARBA00023136"/>
    </source>
</evidence>
<dbReference type="PANTHER" id="PTHR39087">
    <property type="entry name" value="UPF0104 MEMBRANE PROTEIN MJ1595"/>
    <property type="match status" value="1"/>
</dbReference>
<evidence type="ECO:0000313" key="8">
    <source>
        <dbReference type="Proteomes" id="UP000199636"/>
    </source>
</evidence>
<sequence>MPDVDAMNSAGNDSPPLASQPHTRWLLISSWLMGAASLAAVVAMALHFSDARDFARLLRQVEPGWFVLAILLQLLTYLLQGQIYRLVSNAGHAHLRLLTACKLGLLKLFFDQALPTNGISGTVAVTAAFEGLGIPRPVVVACLVISMLSYLCAYVLSLGWALGIVITEGHATALLVTAVMLFTLGSLALALGIALLAGRRPLLALRGLQERNWIKRSLAVLSEADVSLTRDPRLLAAATALDLGIILLDASTLWVLVASMGEQAPWSGVFAGFMLASLLRSIGITPGGLGVFEGAAVTALHWAGIDLPVALSSTLLFRGLSFWAPMLPGILVSRATWLAAKASRSPPGRG</sequence>
<organism evidence="7 8">
    <name type="scientific">Pseudomonas panipatensis</name>
    <dbReference type="NCBI Taxonomy" id="428992"/>
    <lineage>
        <taxon>Bacteria</taxon>
        <taxon>Pseudomonadati</taxon>
        <taxon>Pseudomonadota</taxon>
        <taxon>Gammaproteobacteria</taxon>
        <taxon>Pseudomonadales</taxon>
        <taxon>Pseudomonadaceae</taxon>
        <taxon>Pseudomonas</taxon>
    </lineage>
</organism>
<keyword evidence="5 6" id="KW-0472">Membrane</keyword>
<dbReference type="PANTHER" id="PTHR39087:SF2">
    <property type="entry name" value="UPF0104 MEMBRANE PROTEIN MJ1595"/>
    <property type="match status" value="1"/>
</dbReference>
<dbReference type="Proteomes" id="UP000199636">
    <property type="component" value="Unassembled WGS sequence"/>
</dbReference>
<name>A0A1G8IGF0_9PSED</name>
<dbReference type="NCBIfam" id="TIGR00374">
    <property type="entry name" value="flippase-like domain"/>
    <property type="match status" value="1"/>
</dbReference>
<evidence type="ECO:0000256" key="6">
    <source>
        <dbReference type="SAM" id="Phobius"/>
    </source>
</evidence>
<keyword evidence="3 6" id="KW-0812">Transmembrane</keyword>
<evidence type="ECO:0000256" key="1">
    <source>
        <dbReference type="ARBA" id="ARBA00004651"/>
    </source>
</evidence>
<protein>
    <submittedName>
        <fullName evidence="7">Mg2+-importing ATPase</fullName>
    </submittedName>
</protein>
<dbReference type="GO" id="GO:0005886">
    <property type="term" value="C:plasma membrane"/>
    <property type="evidence" value="ECO:0007669"/>
    <property type="project" value="UniProtKB-SubCell"/>
</dbReference>
<evidence type="ECO:0000256" key="4">
    <source>
        <dbReference type="ARBA" id="ARBA00022989"/>
    </source>
</evidence>
<keyword evidence="8" id="KW-1185">Reference proteome</keyword>
<dbReference type="InterPro" id="IPR022791">
    <property type="entry name" value="L-PG_synthase/AglD"/>
</dbReference>
<dbReference type="Pfam" id="PF03706">
    <property type="entry name" value="LPG_synthase_TM"/>
    <property type="match status" value="1"/>
</dbReference>
<evidence type="ECO:0000313" key="7">
    <source>
        <dbReference type="EMBL" id="SDI17943.1"/>
    </source>
</evidence>